<reference evidence="2 3" key="1">
    <citation type="submission" date="2024-08" db="EMBL/GenBank/DDBJ databases">
        <authorList>
            <person name="Ishaq N."/>
        </authorList>
    </citation>
    <scope>NUCLEOTIDE SEQUENCE [LARGE SCALE GENOMIC DNA]</scope>
    <source>
        <strain evidence="2 3">JCM 30400</strain>
    </source>
</reference>
<accession>A0ABV4NP23</accession>
<name>A0ABV4NP23_9GAMM</name>
<evidence type="ECO:0008006" key="4">
    <source>
        <dbReference type="Google" id="ProtNLM"/>
    </source>
</evidence>
<sequence length="187" mass="21239">MNTLSGQIEQLLHIIEVSIILAGFAAMVATFQSRKVESITRGHVVSLAMIVYISLFSALLAAFSLSLLNFHIEAGYVWSTSSSLMGIATTGFIVYLWKKRHFKFVSIIMRFTYYALFGIASFVVIISTLNAAGIFFEREFGPYFLSYICNLFFVGFAFARLLMRPLWKSVDIKEKNRTQTERGKARR</sequence>
<feature type="transmembrane region" description="Helical" evidence="1">
    <location>
        <begin position="76"/>
        <end position="97"/>
    </location>
</feature>
<keyword evidence="1" id="KW-0472">Membrane</keyword>
<proteinExistence type="predicted"/>
<organism evidence="2 3">
    <name type="scientific">Microbulbifer echini</name>
    <dbReference type="NCBI Taxonomy" id="1529067"/>
    <lineage>
        <taxon>Bacteria</taxon>
        <taxon>Pseudomonadati</taxon>
        <taxon>Pseudomonadota</taxon>
        <taxon>Gammaproteobacteria</taxon>
        <taxon>Cellvibrionales</taxon>
        <taxon>Microbulbiferaceae</taxon>
        <taxon>Microbulbifer</taxon>
    </lineage>
</organism>
<dbReference type="Proteomes" id="UP001569414">
    <property type="component" value="Unassembled WGS sequence"/>
</dbReference>
<keyword evidence="1" id="KW-0812">Transmembrane</keyword>
<keyword evidence="3" id="KW-1185">Reference proteome</keyword>
<protein>
    <recommendedName>
        <fullName evidence="4">DUF2306 domain-containing protein</fullName>
    </recommendedName>
</protein>
<comment type="caution">
    <text evidence="2">The sequence shown here is derived from an EMBL/GenBank/DDBJ whole genome shotgun (WGS) entry which is preliminary data.</text>
</comment>
<keyword evidence="1" id="KW-1133">Transmembrane helix</keyword>
<feature type="transmembrane region" description="Helical" evidence="1">
    <location>
        <begin position="142"/>
        <end position="163"/>
    </location>
</feature>
<gene>
    <name evidence="2" type="ORF">ACCI51_11325</name>
</gene>
<feature type="transmembrane region" description="Helical" evidence="1">
    <location>
        <begin position="113"/>
        <end position="136"/>
    </location>
</feature>
<dbReference type="EMBL" id="JBGMEL010000010">
    <property type="protein sequence ID" value="MFA0791137.1"/>
    <property type="molecule type" value="Genomic_DNA"/>
</dbReference>
<feature type="transmembrane region" description="Helical" evidence="1">
    <location>
        <begin position="44"/>
        <end position="70"/>
    </location>
</feature>
<evidence type="ECO:0000256" key="1">
    <source>
        <dbReference type="SAM" id="Phobius"/>
    </source>
</evidence>
<dbReference type="RefSeq" id="WP_371843636.1">
    <property type="nucleotide sequence ID" value="NZ_JBGMEL010000010.1"/>
</dbReference>
<feature type="transmembrane region" description="Helical" evidence="1">
    <location>
        <begin position="12"/>
        <end position="32"/>
    </location>
</feature>
<evidence type="ECO:0000313" key="3">
    <source>
        <dbReference type="Proteomes" id="UP001569414"/>
    </source>
</evidence>
<evidence type="ECO:0000313" key="2">
    <source>
        <dbReference type="EMBL" id="MFA0791137.1"/>
    </source>
</evidence>